<dbReference type="EMBL" id="JAVDYB010000001">
    <property type="protein sequence ID" value="MDR7278377.1"/>
    <property type="molecule type" value="Genomic_DNA"/>
</dbReference>
<feature type="region of interest" description="Disordered" evidence="1">
    <location>
        <begin position="93"/>
        <end position="118"/>
    </location>
</feature>
<dbReference type="RefSeq" id="WP_310371244.1">
    <property type="nucleotide sequence ID" value="NZ_JAVDYB010000001.1"/>
</dbReference>
<accession>A0AAE3YSF5</accession>
<organism evidence="2 3">
    <name type="scientific">Catenuloplanes atrovinosus</name>
    <dbReference type="NCBI Taxonomy" id="137266"/>
    <lineage>
        <taxon>Bacteria</taxon>
        <taxon>Bacillati</taxon>
        <taxon>Actinomycetota</taxon>
        <taxon>Actinomycetes</taxon>
        <taxon>Micromonosporales</taxon>
        <taxon>Micromonosporaceae</taxon>
        <taxon>Catenuloplanes</taxon>
    </lineage>
</organism>
<proteinExistence type="predicted"/>
<comment type="caution">
    <text evidence="2">The sequence shown here is derived from an EMBL/GenBank/DDBJ whole genome shotgun (WGS) entry which is preliminary data.</text>
</comment>
<protein>
    <submittedName>
        <fullName evidence="2">Uncharacterized protein</fullName>
    </submittedName>
</protein>
<dbReference type="Proteomes" id="UP001183643">
    <property type="component" value="Unassembled WGS sequence"/>
</dbReference>
<evidence type="ECO:0000313" key="2">
    <source>
        <dbReference type="EMBL" id="MDR7278377.1"/>
    </source>
</evidence>
<sequence length="118" mass="12690">MIVVGSEPDGSIARWMRASVRVQLSLPPGADDDQTQVWISTGLKYEELTTTSARLTERQWDDLVARVGAEFDKHDGTGEPLREFTGYKAPAIHSEAGGTAKPNPPQSGGGVVRPTRGT</sequence>
<dbReference type="AlphaFoldDB" id="A0AAE3YSF5"/>
<keyword evidence="3" id="KW-1185">Reference proteome</keyword>
<evidence type="ECO:0000313" key="3">
    <source>
        <dbReference type="Proteomes" id="UP001183643"/>
    </source>
</evidence>
<name>A0AAE3YSF5_9ACTN</name>
<reference evidence="2" key="1">
    <citation type="submission" date="2023-07" db="EMBL/GenBank/DDBJ databases">
        <title>Sequencing the genomes of 1000 actinobacteria strains.</title>
        <authorList>
            <person name="Klenk H.-P."/>
        </authorList>
    </citation>
    <scope>NUCLEOTIDE SEQUENCE</scope>
    <source>
        <strain evidence="2">DSM 44707</strain>
    </source>
</reference>
<evidence type="ECO:0000256" key="1">
    <source>
        <dbReference type="SAM" id="MobiDB-lite"/>
    </source>
</evidence>
<gene>
    <name evidence="2" type="ORF">J2S41_005155</name>
</gene>